<evidence type="ECO:0000313" key="1">
    <source>
        <dbReference type="EMBL" id="JAS47745.1"/>
    </source>
</evidence>
<dbReference type="EMBL" id="GECZ01022024">
    <property type="protein sequence ID" value="JAS47745.1"/>
    <property type="molecule type" value="Transcribed_RNA"/>
</dbReference>
<feature type="non-terminal residue" evidence="1">
    <location>
        <position position="142"/>
    </location>
</feature>
<gene>
    <name evidence="1" type="ORF">g.49344</name>
</gene>
<dbReference type="PANTHER" id="PTHR22954">
    <property type="entry name" value="RETROVIRAL PROTEASE-RELATED"/>
    <property type="match status" value="1"/>
</dbReference>
<protein>
    <submittedName>
        <fullName evidence="1">Uncharacterized protein</fullName>
    </submittedName>
</protein>
<dbReference type="Pfam" id="PF03564">
    <property type="entry name" value="DUF1759"/>
    <property type="match status" value="1"/>
</dbReference>
<feature type="non-terminal residue" evidence="1">
    <location>
        <position position="1"/>
    </location>
</feature>
<organism evidence="1">
    <name type="scientific">Cuerna arida</name>
    <dbReference type="NCBI Taxonomy" id="1464854"/>
    <lineage>
        <taxon>Eukaryota</taxon>
        <taxon>Metazoa</taxon>
        <taxon>Ecdysozoa</taxon>
        <taxon>Arthropoda</taxon>
        <taxon>Hexapoda</taxon>
        <taxon>Insecta</taxon>
        <taxon>Pterygota</taxon>
        <taxon>Neoptera</taxon>
        <taxon>Paraneoptera</taxon>
        <taxon>Hemiptera</taxon>
        <taxon>Auchenorrhyncha</taxon>
        <taxon>Membracoidea</taxon>
        <taxon>Cicadellidae</taxon>
        <taxon>Cicadellinae</taxon>
        <taxon>Proconiini</taxon>
        <taxon>Cuerna</taxon>
    </lineage>
</organism>
<accession>A0A1B6FC18</accession>
<dbReference type="AlphaFoldDB" id="A0A1B6FC18"/>
<sequence length="142" mass="16053">NHSHTNFPSPSSNNNNNSISVKLPTINLPTFNGKYEEWMSFFDTFSALIDCNDNLSEVQKLHYLKASLKGDAAKTLDNLELISSNYPIAISLLKDQFQNRRLIVQNHVKALFNISQIQKDSPAHLKQLINSFSTHIRALKGL</sequence>
<dbReference type="InterPro" id="IPR005312">
    <property type="entry name" value="DUF1759"/>
</dbReference>
<reference evidence="1" key="1">
    <citation type="submission" date="2015-11" db="EMBL/GenBank/DDBJ databases">
        <title>De novo transcriptome assembly of four potential Pierce s Disease insect vectors from Arizona vineyards.</title>
        <authorList>
            <person name="Tassone E.E."/>
        </authorList>
    </citation>
    <scope>NUCLEOTIDE SEQUENCE</scope>
</reference>
<dbReference type="PANTHER" id="PTHR22954:SF3">
    <property type="entry name" value="PROTEIN CBG08539"/>
    <property type="match status" value="1"/>
</dbReference>
<proteinExistence type="predicted"/>
<name>A0A1B6FC18_9HEMI</name>